<comment type="caution">
    <text evidence="2">The sequence shown here is derived from an EMBL/GenBank/DDBJ whole genome shotgun (WGS) entry which is preliminary data.</text>
</comment>
<protein>
    <submittedName>
        <fullName evidence="2">Uncharacterized protein</fullName>
    </submittedName>
</protein>
<dbReference type="Proteomes" id="UP000321118">
    <property type="component" value="Unassembled WGS sequence"/>
</dbReference>
<evidence type="ECO:0000313" key="3">
    <source>
        <dbReference type="Proteomes" id="UP000321118"/>
    </source>
</evidence>
<organism evidence="2 3">
    <name type="scientific">Cellulomonas xylanilytica</name>
    <dbReference type="NCBI Taxonomy" id="233583"/>
    <lineage>
        <taxon>Bacteria</taxon>
        <taxon>Bacillati</taxon>
        <taxon>Actinomycetota</taxon>
        <taxon>Actinomycetes</taxon>
        <taxon>Micrococcales</taxon>
        <taxon>Cellulomonadaceae</taxon>
        <taxon>Cellulomonas</taxon>
    </lineage>
</organism>
<keyword evidence="3" id="KW-1185">Reference proteome</keyword>
<gene>
    <name evidence="2" type="ORF">CXY01_26520</name>
</gene>
<sequence>MHAREPDGAGTVSYVTWRPDGRQSDWVTQEVNTAGRAGVPDSPKGPPANR</sequence>
<name>A0A510V5J8_9CELL</name>
<feature type="region of interest" description="Disordered" evidence="1">
    <location>
        <begin position="1"/>
        <end position="25"/>
    </location>
</feature>
<evidence type="ECO:0000313" key="2">
    <source>
        <dbReference type="EMBL" id="GEK22132.1"/>
    </source>
</evidence>
<accession>A0A510V5J8</accession>
<proteinExistence type="predicted"/>
<evidence type="ECO:0000256" key="1">
    <source>
        <dbReference type="SAM" id="MobiDB-lite"/>
    </source>
</evidence>
<dbReference type="EMBL" id="BJUB01000008">
    <property type="protein sequence ID" value="GEK22132.1"/>
    <property type="molecule type" value="Genomic_DNA"/>
</dbReference>
<dbReference type="AlphaFoldDB" id="A0A510V5J8"/>
<reference evidence="2 3" key="1">
    <citation type="submission" date="2019-07" db="EMBL/GenBank/DDBJ databases">
        <title>Whole genome shotgun sequence of Cellulomonas xylanilytica NBRC 101102.</title>
        <authorList>
            <person name="Hosoyama A."/>
            <person name="Uohara A."/>
            <person name="Ohji S."/>
            <person name="Ichikawa N."/>
        </authorList>
    </citation>
    <scope>NUCLEOTIDE SEQUENCE [LARGE SCALE GENOMIC DNA]</scope>
    <source>
        <strain evidence="2 3">NBRC 101102</strain>
    </source>
</reference>